<feature type="transmembrane region" description="Helical" evidence="1">
    <location>
        <begin position="288"/>
        <end position="305"/>
    </location>
</feature>
<protein>
    <submittedName>
        <fullName evidence="2">Uncharacterized protein</fullName>
    </submittedName>
</protein>
<dbReference type="InterPro" id="IPR025291">
    <property type="entry name" value="DUF4153"/>
</dbReference>
<reference evidence="2" key="1">
    <citation type="submission" date="2016-04" db="EMBL/GenBank/DDBJ databases">
        <title>Fast-growing isolate from the root nodules of Vavilovia formosa.</title>
        <authorList>
            <person name="Kimeklis A."/>
            <person name="Safronova V."/>
            <person name="Belimov A."/>
            <person name="Andronov E."/>
        </authorList>
    </citation>
    <scope>NUCLEOTIDE SEQUENCE [LARGE SCALE GENOMIC DNA]</scope>
    <source>
        <strain evidence="2">Vaf-46</strain>
    </source>
</reference>
<feature type="transmembrane region" description="Helical" evidence="1">
    <location>
        <begin position="317"/>
        <end position="341"/>
    </location>
</feature>
<accession>A0A179BDI4</accession>
<feature type="transmembrane region" description="Helical" evidence="1">
    <location>
        <begin position="381"/>
        <end position="400"/>
    </location>
</feature>
<proteinExistence type="predicted"/>
<feature type="transmembrane region" description="Helical" evidence="1">
    <location>
        <begin position="16"/>
        <end position="35"/>
    </location>
</feature>
<dbReference type="Pfam" id="PF13687">
    <property type="entry name" value="DUF4153"/>
    <property type="match status" value="1"/>
</dbReference>
<name>A0A179BDI4_RHILE</name>
<comment type="caution">
    <text evidence="2">The sequence shown here is derived from an EMBL/GenBank/DDBJ whole genome shotgun (WGS) entry which is preliminary data.</text>
</comment>
<keyword evidence="1" id="KW-0812">Transmembrane</keyword>
<dbReference type="AlphaFoldDB" id="A0A179BDI4"/>
<evidence type="ECO:0000256" key="1">
    <source>
        <dbReference type="SAM" id="Phobius"/>
    </source>
</evidence>
<gene>
    <name evidence="2" type="ORF">A4U53_31575</name>
</gene>
<organism evidence="2">
    <name type="scientific">Rhizobium leguminosarum</name>
    <dbReference type="NCBI Taxonomy" id="384"/>
    <lineage>
        <taxon>Bacteria</taxon>
        <taxon>Pseudomonadati</taxon>
        <taxon>Pseudomonadota</taxon>
        <taxon>Alphaproteobacteria</taxon>
        <taxon>Hyphomicrobiales</taxon>
        <taxon>Rhizobiaceae</taxon>
        <taxon>Rhizobium/Agrobacterium group</taxon>
        <taxon>Rhizobium</taxon>
    </lineage>
</organism>
<keyword evidence="1" id="KW-0472">Membrane</keyword>
<feature type="transmembrane region" description="Helical" evidence="1">
    <location>
        <begin position="249"/>
        <end position="268"/>
    </location>
</feature>
<feature type="transmembrane region" description="Helical" evidence="1">
    <location>
        <begin position="41"/>
        <end position="58"/>
    </location>
</feature>
<feature type="transmembrane region" description="Helical" evidence="1">
    <location>
        <begin position="353"/>
        <end position="374"/>
    </location>
</feature>
<feature type="transmembrane region" description="Helical" evidence="1">
    <location>
        <begin position="88"/>
        <end position="107"/>
    </location>
</feature>
<feature type="transmembrane region" description="Helical" evidence="1">
    <location>
        <begin position="194"/>
        <end position="213"/>
    </location>
</feature>
<keyword evidence="1" id="KW-1133">Transmembrane helix</keyword>
<sequence>MDTTNILTAPMPIRRYPGRIAVLLGLVALADFLIFDEMPGINLFHFALAVCAGILLSAAKKPSPLTAALLLGFSVLASAPLLEAPSLIGLILCLGALMSVALVSARFMPRRLPGLPLVFFRFALVIPLRLAEDIRKYCATPAKRSSFVEVRRSIGLWIMPLILASVFVLLFAAANPLIEIALRSIRFEVLLRFLDLWRIGFWMMIAVVVWAMLRPRLKRRTARSQAGRAFVIVPTRNAPFGQASLLRSLLLFNALFAVQTLLDLVYLWGGADLPDHMSHAEYAHRGAYPLIATALLAAGFVLLAMRRGGPGDHSALIRGLVHAWIGQNILLCLSSMLRLGLYVEAYSLTELRVAAGLWMGIVAIGLALILLRILLNRSNEWLIATNLVSLIAVLYVSAFVDFPDVIARFNVAHSQEISHEGLPLDIYYLSTLGPSAIPALDLHIRALPEYRTDKISEAQLIRGSLVWKFEHRPRDWRSWSFRSARLEAYLLSPAAIAR</sequence>
<evidence type="ECO:0000313" key="2">
    <source>
        <dbReference type="EMBL" id="OAP89748.1"/>
    </source>
</evidence>
<feature type="transmembrane region" description="Helical" evidence="1">
    <location>
        <begin position="154"/>
        <end position="174"/>
    </location>
</feature>
<dbReference type="EMBL" id="LWBS01000429">
    <property type="protein sequence ID" value="OAP89748.1"/>
    <property type="molecule type" value="Genomic_DNA"/>
</dbReference>